<evidence type="ECO:0000256" key="4">
    <source>
        <dbReference type="SAM" id="SignalP"/>
    </source>
</evidence>
<organism evidence="8 9">
    <name type="scientific">Cystobacter fuscus</name>
    <dbReference type="NCBI Taxonomy" id="43"/>
    <lineage>
        <taxon>Bacteria</taxon>
        <taxon>Pseudomonadati</taxon>
        <taxon>Myxococcota</taxon>
        <taxon>Myxococcia</taxon>
        <taxon>Myxococcales</taxon>
        <taxon>Cystobacterineae</taxon>
        <taxon>Archangiaceae</taxon>
        <taxon>Cystobacter</taxon>
    </lineage>
</organism>
<dbReference type="EMBL" id="CP022098">
    <property type="protein sequence ID" value="ATB43539.1"/>
    <property type="molecule type" value="Genomic_DNA"/>
</dbReference>
<comment type="similarity">
    <text evidence="1">Belongs to the glycosyl hydrolase 32 family.</text>
</comment>
<dbReference type="InterPro" id="IPR010496">
    <property type="entry name" value="AL/BT2_dom"/>
</dbReference>
<feature type="domain" description="3-keto-alpha-glucoside-1,2-lyase/3-keto-2-hydroxy-glucal hydratase" evidence="6">
    <location>
        <begin position="661"/>
        <end position="813"/>
    </location>
</feature>
<dbReference type="InterPro" id="IPR001362">
    <property type="entry name" value="Glyco_hydro_32"/>
</dbReference>
<evidence type="ECO:0000256" key="3">
    <source>
        <dbReference type="ARBA" id="ARBA00023295"/>
    </source>
</evidence>
<dbReference type="SMART" id="SM00640">
    <property type="entry name" value="Glyco_32"/>
    <property type="match status" value="1"/>
</dbReference>
<dbReference type="InterPro" id="IPR023296">
    <property type="entry name" value="Glyco_hydro_beta-prop_sf"/>
</dbReference>
<evidence type="ECO:0000256" key="2">
    <source>
        <dbReference type="ARBA" id="ARBA00022801"/>
    </source>
</evidence>
<dbReference type="Gene3D" id="2.115.10.20">
    <property type="entry name" value="Glycosyl hydrolase domain, family 43"/>
    <property type="match status" value="1"/>
</dbReference>
<name>A0A250JI15_9BACT</name>
<dbReference type="PANTHER" id="PTHR42800">
    <property type="entry name" value="EXOINULINASE INUD (AFU_ORTHOLOGUE AFUA_5G00480)"/>
    <property type="match status" value="1"/>
</dbReference>
<dbReference type="Pfam" id="PF00251">
    <property type="entry name" value="Glyco_hydro_32N"/>
    <property type="match status" value="1"/>
</dbReference>
<dbReference type="Gene3D" id="2.60.120.560">
    <property type="entry name" value="Exo-inulinase, domain 1"/>
    <property type="match status" value="3"/>
</dbReference>
<keyword evidence="4" id="KW-0732">Signal</keyword>
<feature type="domain" description="Glycosyl hydrolase family 32 N-terminal" evidence="5">
    <location>
        <begin position="53"/>
        <end position="340"/>
    </location>
</feature>
<dbReference type="Pfam" id="PF06439">
    <property type="entry name" value="3keto-disac_hyd"/>
    <property type="match status" value="1"/>
</dbReference>
<dbReference type="GO" id="GO:0005737">
    <property type="term" value="C:cytoplasm"/>
    <property type="evidence" value="ECO:0007669"/>
    <property type="project" value="TreeGrafter"/>
</dbReference>
<protein>
    <submittedName>
        <fullName evidence="8">Glycosyl hydrolase family 32</fullName>
    </submittedName>
</protein>
<feature type="domain" description="Glycosyl hydrolase family 32 C-terminal" evidence="7">
    <location>
        <begin position="344"/>
        <end position="483"/>
    </location>
</feature>
<evidence type="ECO:0000259" key="5">
    <source>
        <dbReference type="Pfam" id="PF00251"/>
    </source>
</evidence>
<dbReference type="PANTHER" id="PTHR42800:SF1">
    <property type="entry name" value="EXOINULINASE INUD (AFU_ORTHOLOGUE AFUA_5G00480)"/>
    <property type="match status" value="1"/>
</dbReference>
<evidence type="ECO:0000259" key="7">
    <source>
        <dbReference type="Pfam" id="PF08244"/>
    </source>
</evidence>
<dbReference type="SUPFAM" id="SSF49899">
    <property type="entry name" value="Concanavalin A-like lectins/glucanases"/>
    <property type="match status" value="1"/>
</dbReference>
<dbReference type="SUPFAM" id="SSF75005">
    <property type="entry name" value="Arabinanase/levansucrase/invertase"/>
    <property type="match status" value="1"/>
</dbReference>
<dbReference type="Proteomes" id="UP000217257">
    <property type="component" value="Chromosome"/>
</dbReference>
<evidence type="ECO:0000313" key="9">
    <source>
        <dbReference type="Proteomes" id="UP000217257"/>
    </source>
</evidence>
<evidence type="ECO:0000313" key="8">
    <source>
        <dbReference type="EMBL" id="ATB43539.1"/>
    </source>
</evidence>
<dbReference type="GO" id="GO:0005987">
    <property type="term" value="P:sucrose catabolic process"/>
    <property type="evidence" value="ECO:0007669"/>
    <property type="project" value="TreeGrafter"/>
</dbReference>
<dbReference type="AlphaFoldDB" id="A0A250JI15"/>
<feature type="chain" id="PRO_5013123495" evidence="4">
    <location>
        <begin position="29"/>
        <end position="815"/>
    </location>
</feature>
<evidence type="ECO:0000259" key="6">
    <source>
        <dbReference type="Pfam" id="PF06439"/>
    </source>
</evidence>
<reference evidence="8 9" key="1">
    <citation type="submission" date="2017-06" db="EMBL/GenBank/DDBJ databases">
        <title>Sequencing and comparative analysis of myxobacterial genomes.</title>
        <authorList>
            <person name="Rupp O."/>
            <person name="Goesmann A."/>
            <person name="Sogaard-Andersen L."/>
        </authorList>
    </citation>
    <scope>NUCLEOTIDE SEQUENCE [LARGE SCALE GENOMIC DNA]</scope>
    <source>
        <strain evidence="8 9">DSM 52655</strain>
    </source>
</reference>
<feature type="signal peptide" evidence="4">
    <location>
        <begin position="1"/>
        <end position="28"/>
    </location>
</feature>
<dbReference type="InterPro" id="IPR013320">
    <property type="entry name" value="ConA-like_dom_sf"/>
</dbReference>
<sequence>MNPRPIRDVVPLMLAALAVALPVSSSHAGSVADYPEFPYPATAYTEPYRGQFHFSSRGGWMNDVNAPLYYNGTYHLFFQHNPHGLAWDTMHWGHATSPDLVHWTQKPMALEPDVHPGDLWSGNGVVDVNNTSGLRTGSESPFVVFSGTNGVIVHYSNDAGRTFQTYDSGRKVITLAGTSRDPKVIWHAPTSRWVLVVWSDAGGNGVNLYSSPDLLHWTYLSRYSAGWLFECPDFFPLAVDGNAANTKWVMTDASGEYVLGAFNGTTFTPEWTVPQRMDLGRNDPGGTFYAGLVFSNMPDGRTVQMAWMPSNTGSTWTGSASFPAELKLKTFPEGVRLTRYPISEIESLRTSSASWTNRTITTDPATDPLAGTSADTYELLAEFDLTGATASRFGFKLHARADGSADRVVLYDRVAQLLSGAAMSPINGRVKMRLLVDRGQLEIFGNDGRVSLTDNVKFDSAPASQGIRLYAEGGSVKLVSLQLFRLGSAWSVGEPTLDTNLSGNWTAVGGAWSDVTGGKQGTTGSSANGFYLSAQSGTDFTYEGDVRVVSGTAAALTFRANADATQHYTLNVHAGMGVKLWRPGRDIALYPAPIVTGRTYHLKVVAQGARFQVFLDNGTTPIIDATDTAYASGRFGFNVFDGTGLLRNAYVNTTGFRTNLTGPWSSSAGTWTESLGGKQGSVSGDGFLLSSQTGSNFTYEGDVRVVNGGLTYGGAAALTFRANADATQHYTANVDTTGVVKLWRPGRDIATYSTPILAGRTYHLKVVAQGSRLQVFLNDGTTPVIDATDTTYASGRFGLNVHAATAIIQNVNVGP</sequence>
<dbReference type="Pfam" id="PF08244">
    <property type="entry name" value="Glyco_hydro_32C"/>
    <property type="match status" value="1"/>
</dbReference>
<dbReference type="KEGG" id="cfus:CYFUS_009019"/>
<dbReference type="GO" id="GO:0004575">
    <property type="term" value="F:sucrose alpha-glucosidase activity"/>
    <property type="evidence" value="ECO:0007669"/>
    <property type="project" value="TreeGrafter"/>
</dbReference>
<accession>A0A250JI15</accession>
<evidence type="ECO:0000256" key="1">
    <source>
        <dbReference type="ARBA" id="ARBA00009902"/>
    </source>
</evidence>
<keyword evidence="2 8" id="KW-0378">Hydrolase</keyword>
<gene>
    <name evidence="8" type="ORF">CYFUS_009019</name>
</gene>
<keyword evidence="3" id="KW-0326">Glycosidase</keyword>
<proteinExistence type="inferred from homology"/>
<dbReference type="InterPro" id="IPR013189">
    <property type="entry name" value="Glyco_hydro_32_C"/>
</dbReference>
<dbReference type="CDD" id="cd18622">
    <property type="entry name" value="GH32_Inu-like"/>
    <property type="match status" value="1"/>
</dbReference>
<dbReference type="InterPro" id="IPR013148">
    <property type="entry name" value="Glyco_hydro_32_N"/>
</dbReference>
<dbReference type="RefSeq" id="WP_232537185.1">
    <property type="nucleotide sequence ID" value="NZ_CP022098.1"/>
</dbReference>